<dbReference type="InParanoid" id="G4TPV2"/>
<keyword evidence="10 17" id="KW-0408">Iron</keyword>
<dbReference type="GO" id="GO:0004409">
    <property type="term" value="F:homoaconitate hydratase activity"/>
    <property type="evidence" value="ECO:0007669"/>
    <property type="project" value="UniProtKB-UniRule"/>
</dbReference>
<evidence type="ECO:0000256" key="10">
    <source>
        <dbReference type="ARBA" id="ARBA00023004"/>
    </source>
</evidence>
<evidence type="ECO:0000256" key="4">
    <source>
        <dbReference type="ARBA" id="ARBA00007185"/>
    </source>
</evidence>
<evidence type="ECO:0000256" key="11">
    <source>
        <dbReference type="ARBA" id="ARBA00023014"/>
    </source>
</evidence>
<evidence type="ECO:0000256" key="6">
    <source>
        <dbReference type="ARBA" id="ARBA00021560"/>
    </source>
</evidence>
<dbReference type="InterPro" id="IPR018136">
    <property type="entry name" value="Aconitase_4Fe-4S_BS"/>
</dbReference>
<dbReference type="InterPro" id="IPR039386">
    <property type="entry name" value="Homoaconitase_swivel"/>
</dbReference>
<dbReference type="SUPFAM" id="SSF52016">
    <property type="entry name" value="LeuD/IlvD-like"/>
    <property type="match status" value="1"/>
</dbReference>
<keyword evidence="14 17" id="KW-0456">Lyase</keyword>
<accession>G4TPV2</accession>
<keyword evidence="8 17" id="KW-0479">Metal-binding</keyword>
<dbReference type="STRING" id="1109443.G4TPV2"/>
<dbReference type="InterPro" id="IPR000573">
    <property type="entry name" value="AconitaseA/IPMdHydase_ssu_swvl"/>
</dbReference>
<dbReference type="InterPro" id="IPR050067">
    <property type="entry name" value="IPM_dehydratase_rel_enz"/>
</dbReference>
<comment type="catalytic activity">
    <reaction evidence="15 17">
        <text>(2R,3S)-homoisocitrate = cis-homoaconitate + H2O</text>
        <dbReference type="Rhea" id="RHEA:15485"/>
        <dbReference type="ChEBI" id="CHEBI:15377"/>
        <dbReference type="ChEBI" id="CHEBI:15404"/>
        <dbReference type="ChEBI" id="CHEBI:58174"/>
        <dbReference type="EC" id="4.2.1.36"/>
    </reaction>
</comment>
<feature type="domain" description="Aconitase A/isopropylmalate dehydratase small subunit swivel" evidence="19">
    <location>
        <begin position="588"/>
        <end position="644"/>
    </location>
</feature>
<comment type="similarity">
    <text evidence="4 17">Belongs to the aconitase/IPM isomerase family.</text>
</comment>
<comment type="function">
    <text evidence="1 17">Catalyzes the reversible hydration of cis-homoaconitate to (2R,3S)-homoisocitrate, a step in the alpha-aminoadipate pathway for lysine biosynthesis.</text>
</comment>
<evidence type="ECO:0000256" key="2">
    <source>
        <dbReference type="ARBA" id="ARBA00004173"/>
    </source>
</evidence>
<dbReference type="Gene3D" id="3.20.19.10">
    <property type="entry name" value="Aconitase, domain 4"/>
    <property type="match status" value="1"/>
</dbReference>
<evidence type="ECO:0000256" key="14">
    <source>
        <dbReference type="ARBA" id="ARBA00023239"/>
    </source>
</evidence>
<dbReference type="NCBIfam" id="TIGR00139">
    <property type="entry name" value="h_aconitase"/>
    <property type="match status" value="1"/>
</dbReference>
<feature type="domain" description="Aconitase/3-isopropylmalate dehydratase large subunit alpha/beta/alpha" evidence="18">
    <location>
        <begin position="52"/>
        <end position="472"/>
    </location>
</feature>
<dbReference type="Gene3D" id="3.30.499.10">
    <property type="entry name" value="Aconitase, domain 3"/>
    <property type="match status" value="2"/>
</dbReference>
<organism evidence="20 21">
    <name type="scientific">Serendipita indica (strain DSM 11827)</name>
    <name type="common">Root endophyte fungus</name>
    <name type="synonym">Piriformospora indica</name>
    <dbReference type="NCBI Taxonomy" id="1109443"/>
    <lineage>
        <taxon>Eukaryota</taxon>
        <taxon>Fungi</taxon>
        <taxon>Dikarya</taxon>
        <taxon>Basidiomycota</taxon>
        <taxon>Agaricomycotina</taxon>
        <taxon>Agaricomycetes</taxon>
        <taxon>Sebacinales</taxon>
        <taxon>Serendipitaceae</taxon>
        <taxon>Serendipita</taxon>
    </lineage>
</organism>
<dbReference type="CDD" id="cd01674">
    <property type="entry name" value="Homoaconitase_Swivel"/>
    <property type="match status" value="1"/>
</dbReference>
<evidence type="ECO:0000259" key="18">
    <source>
        <dbReference type="Pfam" id="PF00330"/>
    </source>
</evidence>
<dbReference type="PROSITE" id="PS01244">
    <property type="entry name" value="ACONITASE_2"/>
    <property type="match status" value="1"/>
</dbReference>
<dbReference type="PANTHER" id="PTHR43822:SF2">
    <property type="entry name" value="HOMOACONITASE, MITOCHONDRIAL"/>
    <property type="match status" value="1"/>
</dbReference>
<dbReference type="InterPro" id="IPR015931">
    <property type="entry name" value="Acnase/IPM_dHydase_lsu_aba_1/3"/>
</dbReference>
<dbReference type="EC" id="4.2.1.36" evidence="5 17"/>
<dbReference type="InterPro" id="IPR004418">
    <property type="entry name" value="Homoaconitase_mito"/>
</dbReference>
<gene>
    <name evidence="20" type="ORF">PIIN_07300</name>
</gene>
<dbReference type="UniPathway" id="UPA00033">
    <property type="reaction ID" value="UER01027"/>
</dbReference>
<dbReference type="GO" id="GO:0051539">
    <property type="term" value="F:4 iron, 4 sulfur cluster binding"/>
    <property type="evidence" value="ECO:0007669"/>
    <property type="project" value="UniProtKB-UniRule"/>
</dbReference>
<comment type="subcellular location">
    <subcellularLocation>
        <location evidence="2 17">Mitochondrion</location>
    </subcellularLocation>
</comment>
<name>G4TPV2_SERID</name>
<evidence type="ECO:0000256" key="15">
    <source>
        <dbReference type="ARBA" id="ARBA00029338"/>
    </source>
</evidence>
<protein>
    <recommendedName>
        <fullName evidence="6 17">Homoaconitase, mitochondrial</fullName>
        <ecNumber evidence="5 17">4.2.1.36</ecNumber>
    </recommendedName>
    <alternativeName>
        <fullName evidence="16 17">Homoaconitate hydratase</fullName>
    </alternativeName>
</protein>
<evidence type="ECO:0000256" key="9">
    <source>
        <dbReference type="ARBA" id="ARBA00022946"/>
    </source>
</evidence>
<dbReference type="GO" id="GO:0019878">
    <property type="term" value="P:lysine biosynthetic process via aminoadipic acid"/>
    <property type="evidence" value="ECO:0007669"/>
    <property type="project" value="UniProtKB-UniRule"/>
</dbReference>
<evidence type="ECO:0000256" key="13">
    <source>
        <dbReference type="ARBA" id="ARBA00023154"/>
    </source>
</evidence>
<dbReference type="Pfam" id="PF00694">
    <property type="entry name" value="Aconitase_C"/>
    <property type="match status" value="1"/>
</dbReference>
<evidence type="ECO:0000256" key="8">
    <source>
        <dbReference type="ARBA" id="ARBA00022723"/>
    </source>
</evidence>
<dbReference type="PANTHER" id="PTHR43822">
    <property type="entry name" value="HOMOACONITASE, MITOCHONDRIAL-RELATED"/>
    <property type="match status" value="1"/>
</dbReference>
<reference evidence="20 21" key="1">
    <citation type="journal article" date="2011" name="PLoS Pathog.">
        <title>Endophytic Life Strategies Decoded by Genome and Transcriptome Analyses of the Mutualistic Root Symbiont Piriformospora indica.</title>
        <authorList>
            <person name="Zuccaro A."/>
            <person name="Lahrmann U."/>
            <person name="Guldener U."/>
            <person name="Langen G."/>
            <person name="Pfiffi S."/>
            <person name="Biedenkopf D."/>
            <person name="Wong P."/>
            <person name="Samans B."/>
            <person name="Grimm C."/>
            <person name="Basiewicz M."/>
            <person name="Murat C."/>
            <person name="Martin F."/>
            <person name="Kogel K.H."/>
        </authorList>
    </citation>
    <scope>NUCLEOTIDE SEQUENCE [LARGE SCALE GENOMIC DNA]</scope>
    <source>
        <strain evidence="20 21">DSM 11827</strain>
    </source>
</reference>
<dbReference type="EMBL" id="CAFZ01000218">
    <property type="protein sequence ID" value="CCA73345.1"/>
    <property type="molecule type" value="Genomic_DNA"/>
</dbReference>
<comment type="pathway">
    <text evidence="3 17">Amino-acid biosynthesis; L-lysine biosynthesis via AAA pathway; L-alpha-aminoadipate from 2-oxoglutarate: step 3/5.</text>
</comment>
<dbReference type="HOGENOM" id="CLU_006714_3_1_1"/>
<evidence type="ECO:0000256" key="3">
    <source>
        <dbReference type="ARBA" id="ARBA00005106"/>
    </source>
</evidence>
<keyword evidence="9 17" id="KW-0809">Transit peptide</keyword>
<dbReference type="SUPFAM" id="SSF53732">
    <property type="entry name" value="Aconitase iron-sulfur domain"/>
    <property type="match status" value="1"/>
</dbReference>
<comment type="caution">
    <text evidence="20">The sequence shown here is derived from an EMBL/GenBank/DDBJ whole genome shotgun (WGS) entry which is preliminary data.</text>
</comment>
<dbReference type="InterPro" id="IPR036008">
    <property type="entry name" value="Aconitase_4Fe-4S_dom"/>
</dbReference>
<evidence type="ECO:0000259" key="19">
    <source>
        <dbReference type="Pfam" id="PF00694"/>
    </source>
</evidence>
<dbReference type="Pfam" id="PF00330">
    <property type="entry name" value="Aconitase"/>
    <property type="match status" value="1"/>
</dbReference>
<dbReference type="GO" id="GO:0005739">
    <property type="term" value="C:mitochondrion"/>
    <property type="evidence" value="ECO:0007669"/>
    <property type="project" value="UniProtKB-SubCell"/>
</dbReference>
<keyword evidence="21" id="KW-1185">Reference proteome</keyword>
<dbReference type="eggNOG" id="KOG0453">
    <property type="taxonomic scope" value="Eukaryota"/>
</dbReference>
<sequence length="728" mass="78140">MRCLRPQTGIQLRFICTRSLATITDARRPQTFIEKVVQKYALGLAPGQTVHAGDYVMIRPEHVMSHDNTGPVISKFKAIGASRIFNPRQTVFTLDHDVQNKSDKNLKKYATIEAFARSQDVDFYPAGRGIGHQILVEEGYAFPQTLTVASDSHSNMYGGVGCVGTPIVRTDAAAIWATGQTWWQVPRMVKVELSGKLSPGVTGKDVIVALCGTFNKDQVLNAAIEFTGDGISALDIDNRLTIANMTTEWGALAGVFPVDAKLLEWYDAMLKKQELRTFSSSRIGSAPPPPDHPRLNRQRLDKLRSSIINSDPDAEYSSHLKLDLGTLVPHVSGPNSVKVSTPLPELTAQKIAINKAYLVSCTNSRASDIAAAAEVVRGHKIAPGVEFYVAAASSVVQQEAEASGDWGTLVGAGARVLPAGCGPCIGLGTGLLEEGEVGISATNRNYKGRMGSPKALAYLASPAVVAASAVKGYICGPDHLKDETHFTSKVPLHSIDTIASSKSSTSGSEAVKMYPGFPTTFGGPLLFAPQDNLNTDGIYPGKYTYQDDMTLEQQAKVVMENYDPSFASTVAGLVRSQGLSPASDTVKRGAILVSGYNFGTGSSREQAATALKSAGVPLVIAGSFGDIFKRNAINNALICMECPELVQDLTQKYTPEHKRGQGGLQGELTINPGWNIEVEMANGSIRVTTEEGEQRFYTVRPVGQSVQELWTCNGLEGFVVQKLQNQAV</sequence>
<dbReference type="Proteomes" id="UP000007148">
    <property type="component" value="Unassembled WGS sequence"/>
</dbReference>
<evidence type="ECO:0000256" key="16">
    <source>
        <dbReference type="ARBA" id="ARBA00032706"/>
    </source>
</evidence>
<comment type="cofactor">
    <cofactor evidence="17">
        <name>[4Fe-4S] cluster</name>
        <dbReference type="ChEBI" id="CHEBI:49883"/>
    </cofactor>
    <text evidence="17">Binds 1 [4Fe-4S] cluster per subunit.</text>
</comment>
<evidence type="ECO:0000256" key="12">
    <source>
        <dbReference type="ARBA" id="ARBA00023128"/>
    </source>
</evidence>
<dbReference type="GO" id="GO:0046872">
    <property type="term" value="F:metal ion binding"/>
    <property type="evidence" value="ECO:0007669"/>
    <property type="project" value="UniProtKB-UniRule"/>
</dbReference>
<evidence type="ECO:0000256" key="17">
    <source>
        <dbReference type="RuleBase" id="RU362038"/>
    </source>
</evidence>
<evidence type="ECO:0000313" key="21">
    <source>
        <dbReference type="Proteomes" id="UP000007148"/>
    </source>
</evidence>
<keyword evidence="13 17" id="KW-0457">Lysine biosynthesis</keyword>
<proteinExistence type="inferred from homology"/>
<keyword evidence="12 17" id="KW-0496">Mitochondrion</keyword>
<keyword evidence="11 17" id="KW-0411">Iron-sulfur</keyword>
<dbReference type="InterPro" id="IPR001030">
    <property type="entry name" value="Acoase/IPM_deHydtase_lsu_aba"/>
</dbReference>
<keyword evidence="7 17" id="KW-0028">Amino-acid biosynthesis</keyword>
<evidence type="ECO:0000313" key="20">
    <source>
        <dbReference type="EMBL" id="CCA73345.1"/>
    </source>
</evidence>
<dbReference type="PROSITE" id="PS00450">
    <property type="entry name" value="ACONITASE_1"/>
    <property type="match status" value="1"/>
</dbReference>
<evidence type="ECO:0000256" key="7">
    <source>
        <dbReference type="ARBA" id="ARBA00022605"/>
    </source>
</evidence>
<dbReference type="FunCoup" id="G4TPV2">
    <property type="interactions" value="91"/>
</dbReference>
<dbReference type="OMA" id="LCDADNI"/>
<dbReference type="InterPro" id="IPR015928">
    <property type="entry name" value="Aconitase/3IPM_dehydase_swvl"/>
</dbReference>
<evidence type="ECO:0000256" key="5">
    <source>
        <dbReference type="ARBA" id="ARBA00012022"/>
    </source>
</evidence>
<dbReference type="AlphaFoldDB" id="G4TPV2"/>
<dbReference type="OrthoDB" id="10262323at2759"/>
<evidence type="ECO:0000256" key="1">
    <source>
        <dbReference type="ARBA" id="ARBA00003422"/>
    </source>
</evidence>